<reference evidence="2 3" key="1">
    <citation type="submission" date="2020-07" db="EMBL/GenBank/DDBJ databases">
        <title>Sequencing the genomes of 1000 actinobacteria strains.</title>
        <authorList>
            <person name="Klenk H.-P."/>
        </authorList>
    </citation>
    <scope>NUCLEOTIDE SEQUENCE [LARGE SCALE GENOMIC DNA]</scope>
    <source>
        <strain evidence="2 3">DSM 40398</strain>
    </source>
</reference>
<name>A0A7Y9EHY3_9ACTN</name>
<sequence>MIGELQAVCDTGEYLDVGDAALASTPHPVADVRAIMLGEQGQLSLCALGELIEEEPEKPTDITAGEGVRDVFSAPETHGDRSGVEVPTPGHVAIHP</sequence>
<dbReference type="Proteomes" id="UP000529783">
    <property type="component" value="Unassembled WGS sequence"/>
</dbReference>
<dbReference type="EMBL" id="JACCBA010000001">
    <property type="protein sequence ID" value="NYD48017.1"/>
    <property type="molecule type" value="Genomic_DNA"/>
</dbReference>
<dbReference type="AlphaFoldDB" id="A0A7Y9EHY3"/>
<feature type="region of interest" description="Disordered" evidence="1">
    <location>
        <begin position="74"/>
        <end position="96"/>
    </location>
</feature>
<protein>
    <submittedName>
        <fullName evidence="2">Uncharacterized protein</fullName>
    </submittedName>
</protein>
<dbReference type="RefSeq" id="WP_179845000.1">
    <property type="nucleotide sequence ID" value="NZ_JACCBA010000001.1"/>
</dbReference>
<evidence type="ECO:0000256" key="1">
    <source>
        <dbReference type="SAM" id="MobiDB-lite"/>
    </source>
</evidence>
<evidence type="ECO:0000313" key="2">
    <source>
        <dbReference type="EMBL" id="NYD48017.1"/>
    </source>
</evidence>
<evidence type="ECO:0000313" key="3">
    <source>
        <dbReference type="Proteomes" id="UP000529783"/>
    </source>
</evidence>
<organism evidence="2 3">
    <name type="scientific">Actinomadura luteofluorescens</name>
    <dbReference type="NCBI Taxonomy" id="46163"/>
    <lineage>
        <taxon>Bacteria</taxon>
        <taxon>Bacillati</taxon>
        <taxon>Actinomycetota</taxon>
        <taxon>Actinomycetes</taxon>
        <taxon>Streptosporangiales</taxon>
        <taxon>Thermomonosporaceae</taxon>
        <taxon>Actinomadura</taxon>
    </lineage>
</organism>
<proteinExistence type="predicted"/>
<comment type="caution">
    <text evidence="2">The sequence shown here is derived from an EMBL/GenBank/DDBJ whole genome shotgun (WGS) entry which is preliminary data.</text>
</comment>
<accession>A0A7Y9EHY3</accession>
<gene>
    <name evidence="2" type="ORF">BJY14_004000</name>
</gene>
<keyword evidence="3" id="KW-1185">Reference proteome</keyword>